<protein>
    <submittedName>
        <fullName evidence="3">Uncharacterized protein</fullName>
    </submittedName>
</protein>
<evidence type="ECO:0000256" key="2">
    <source>
        <dbReference type="ARBA" id="ARBA00000937"/>
    </source>
</evidence>
<dbReference type="EMBL" id="OU503037">
    <property type="protein sequence ID" value="CAI9756992.1"/>
    <property type="molecule type" value="Genomic_DNA"/>
</dbReference>
<dbReference type="Proteomes" id="UP000834106">
    <property type="component" value="Chromosome 2"/>
</dbReference>
<name>A0AAD1YTK0_9LAMI</name>
<dbReference type="AlphaFoldDB" id="A0AAD1YTK0"/>
<dbReference type="SUPFAM" id="SSF54919">
    <property type="entry name" value="Nucleoside diphosphate kinase, NDK"/>
    <property type="match status" value="1"/>
</dbReference>
<proteinExistence type="predicted"/>
<evidence type="ECO:0000313" key="4">
    <source>
        <dbReference type="Proteomes" id="UP000834106"/>
    </source>
</evidence>
<dbReference type="GO" id="GO:0004550">
    <property type="term" value="F:nucleoside diphosphate kinase activity"/>
    <property type="evidence" value="ECO:0007669"/>
    <property type="project" value="UniProtKB-EC"/>
</dbReference>
<sequence>MPAEKMDKMGRPDMHSIHLSTWKHAGIDVLIFGVAKKYCSRTNTCVFPRGEAAIMEDEEWRSQQIASGEAKDNANFHPLGGDWNVIHSRNAVESARKEIALWFPEGIAEWRSSLHPWIYE</sequence>
<organism evidence="3 4">
    <name type="scientific">Fraxinus pennsylvanica</name>
    <dbReference type="NCBI Taxonomy" id="56036"/>
    <lineage>
        <taxon>Eukaryota</taxon>
        <taxon>Viridiplantae</taxon>
        <taxon>Streptophyta</taxon>
        <taxon>Embryophyta</taxon>
        <taxon>Tracheophyta</taxon>
        <taxon>Spermatophyta</taxon>
        <taxon>Magnoliopsida</taxon>
        <taxon>eudicotyledons</taxon>
        <taxon>Gunneridae</taxon>
        <taxon>Pentapetalae</taxon>
        <taxon>asterids</taxon>
        <taxon>lamiids</taxon>
        <taxon>Lamiales</taxon>
        <taxon>Oleaceae</taxon>
        <taxon>Oleeae</taxon>
        <taxon>Fraxinus</taxon>
    </lineage>
</organism>
<accession>A0AAD1YTK0</accession>
<dbReference type="PANTHER" id="PTHR47852">
    <property type="entry name" value="OS06G0298400 PROTEIN"/>
    <property type="match status" value="1"/>
</dbReference>
<evidence type="ECO:0000256" key="1">
    <source>
        <dbReference type="ARBA" id="ARBA00000082"/>
    </source>
</evidence>
<dbReference type="Gene3D" id="3.30.70.141">
    <property type="entry name" value="Nucleoside diphosphate kinase-like domain"/>
    <property type="match status" value="1"/>
</dbReference>
<dbReference type="PANTHER" id="PTHR47852:SF2">
    <property type="entry name" value="WW DOMAIN-CONTAINING PROTEIN"/>
    <property type="match status" value="1"/>
</dbReference>
<comment type="catalytic activity">
    <reaction evidence="1">
        <text>a 2'-deoxyribonucleoside 5'-diphosphate + ATP = a 2'-deoxyribonucleoside 5'-triphosphate + ADP</text>
        <dbReference type="Rhea" id="RHEA:44640"/>
        <dbReference type="ChEBI" id="CHEBI:30616"/>
        <dbReference type="ChEBI" id="CHEBI:61560"/>
        <dbReference type="ChEBI" id="CHEBI:73316"/>
        <dbReference type="ChEBI" id="CHEBI:456216"/>
        <dbReference type="EC" id="2.7.4.6"/>
    </reaction>
</comment>
<dbReference type="InterPro" id="IPR036850">
    <property type="entry name" value="NDK-like_dom_sf"/>
</dbReference>
<gene>
    <name evidence="3" type="ORF">FPE_LOCUS4422</name>
</gene>
<reference evidence="3" key="1">
    <citation type="submission" date="2023-05" db="EMBL/GenBank/DDBJ databases">
        <authorList>
            <person name="Huff M."/>
        </authorList>
    </citation>
    <scope>NUCLEOTIDE SEQUENCE</scope>
</reference>
<evidence type="ECO:0000313" key="3">
    <source>
        <dbReference type="EMBL" id="CAI9756992.1"/>
    </source>
</evidence>
<keyword evidence="4" id="KW-1185">Reference proteome</keyword>
<comment type="catalytic activity">
    <reaction evidence="2">
        <text>a ribonucleoside 5'-diphosphate + ATP = a ribonucleoside 5'-triphosphate + ADP</text>
        <dbReference type="Rhea" id="RHEA:18113"/>
        <dbReference type="ChEBI" id="CHEBI:30616"/>
        <dbReference type="ChEBI" id="CHEBI:57930"/>
        <dbReference type="ChEBI" id="CHEBI:61557"/>
        <dbReference type="ChEBI" id="CHEBI:456216"/>
        <dbReference type="EC" id="2.7.4.6"/>
    </reaction>
</comment>